<dbReference type="PANTHER" id="PTHR45125">
    <property type="entry name" value="F21J9.4-RELATED"/>
    <property type="match status" value="1"/>
</dbReference>
<evidence type="ECO:0000313" key="1">
    <source>
        <dbReference type="EMBL" id="EGZ12295.1"/>
    </source>
</evidence>
<feature type="non-terminal residue" evidence="1">
    <location>
        <position position="83"/>
    </location>
</feature>
<protein>
    <submittedName>
        <fullName evidence="1">Uncharacterized protein</fullName>
    </submittedName>
</protein>
<name>G4ZVV9_PHYSP</name>
<keyword evidence="2" id="KW-1185">Reference proteome</keyword>
<dbReference type="GeneID" id="20650948"/>
<dbReference type="KEGG" id="psoj:PHYSODRAFT_386677"/>
<gene>
    <name evidence="1" type="ORF">PHYSODRAFT_386677</name>
</gene>
<organism evidence="1 2">
    <name type="scientific">Phytophthora sojae (strain P6497)</name>
    <name type="common">Soybean stem and root rot agent</name>
    <name type="synonym">Phytophthora megasperma f. sp. glycines</name>
    <dbReference type="NCBI Taxonomy" id="1094619"/>
    <lineage>
        <taxon>Eukaryota</taxon>
        <taxon>Sar</taxon>
        <taxon>Stramenopiles</taxon>
        <taxon>Oomycota</taxon>
        <taxon>Peronosporomycetes</taxon>
        <taxon>Peronosporales</taxon>
        <taxon>Peronosporaceae</taxon>
        <taxon>Phytophthora</taxon>
    </lineage>
</organism>
<evidence type="ECO:0000313" key="2">
    <source>
        <dbReference type="Proteomes" id="UP000002640"/>
    </source>
</evidence>
<sequence>VRGANYRAAEDKALCEAWIEVSEDGGIGINQNSEEFYGRVKDVFEELLRAQGKLNSTRVITSLSSRFQTISAAVSKFVACHAQ</sequence>
<dbReference type="EMBL" id="JH159157">
    <property type="protein sequence ID" value="EGZ12295.1"/>
    <property type="molecule type" value="Genomic_DNA"/>
</dbReference>
<proteinExistence type="predicted"/>
<feature type="non-terminal residue" evidence="1">
    <location>
        <position position="1"/>
    </location>
</feature>
<dbReference type="AlphaFoldDB" id="G4ZVV9"/>
<accession>G4ZVV9</accession>
<dbReference type="InParanoid" id="G4ZVV9"/>
<dbReference type="RefSeq" id="XP_009532628.1">
    <property type="nucleotide sequence ID" value="XM_009534333.1"/>
</dbReference>
<reference evidence="1 2" key="1">
    <citation type="journal article" date="2006" name="Science">
        <title>Phytophthora genome sequences uncover evolutionary origins and mechanisms of pathogenesis.</title>
        <authorList>
            <person name="Tyler B.M."/>
            <person name="Tripathy S."/>
            <person name="Zhang X."/>
            <person name="Dehal P."/>
            <person name="Jiang R.H."/>
            <person name="Aerts A."/>
            <person name="Arredondo F.D."/>
            <person name="Baxter L."/>
            <person name="Bensasson D."/>
            <person name="Beynon J.L."/>
            <person name="Chapman J."/>
            <person name="Damasceno C.M."/>
            <person name="Dorrance A.E."/>
            <person name="Dou D."/>
            <person name="Dickerman A.W."/>
            <person name="Dubchak I.L."/>
            <person name="Garbelotto M."/>
            <person name="Gijzen M."/>
            <person name="Gordon S.G."/>
            <person name="Govers F."/>
            <person name="Grunwald N.J."/>
            <person name="Huang W."/>
            <person name="Ivors K.L."/>
            <person name="Jones R.W."/>
            <person name="Kamoun S."/>
            <person name="Krampis K."/>
            <person name="Lamour K.H."/>
            <person name="Lee M.K."/>
            <person name="McDonald W.H."/>
            <person name="Medina M."/>
            <person name="Meijer H.J."/>
            <person name="Nordberg E.K."/>
            <person name="Maclean D.J."/>
            <person name="Ospina-Giraldo M.D."/>
            <person name="Morris P.F."/>
            <person name="Phuntumart V."/>
            <person name="Putnam N.H."/>
            <person name="Rash S."/>
            <person name="Rose J.K."/>
            <person name="Sakihama Y."/>
            <person name="Salamov A.A."/>
            <person name="Savidor A."/>
            <person name="Scheuring C.F."/>
            <person name="Smith B.M."/>
            <person name="Sobral B.W."/>
            <person name="Terry A."/>
            <person name="Torto-Alalibo T.A."/>
            <person name="Win J."/>
            <person name="Xu Z."/>
            <person name="Zhang H."/>
            <person name="Grigoriev I.V."/>
            <person name="Rokhsar D.S."/>
            <person name="Boore J.L."/>
        </authorList>
    </citation>
    <scope>NUCLEOTIDE SEQUENCE [LARGE SCALE GENOMIC DNA]</scope>
    <source>
        <strain evidence="1 2">P6497</strain>
    </source>
</reference>
<dbReference type="PANTHER" id="PTHR45125:SF3">
    <property type="entry name" value="NO-APICAL-MERISTEM-ASSOCIATED CARBOXY-TERMINAL DOMAIN PROTEIN"/>
    <property type="match status" value="1"/>
</dbReference>
<dbReference type="Proteomes" id="UP000002640">
    <property type="component" value="Unassembled WGS sequence"/>
</dbReference>